<keyword evidence="4" id="KW-0479">Metal-binding</keyword>
<comment type="catalytic activity">
    <reaction evidence="14 15">
        <text>[(1-&gt;4)-beta-D-glucosyl]n+m + reduced acceptor + O2 = 4-dehydro-beta-D-glucosyl-[(1-&gt;4)-beta-D-glucosyl]n-1 + [(1-&gt;4)-beta-D-glucosyl]m + acceptor + H2O.</text>
        <dbReference type="EC" id="1.14.99.56"/>
    </reaction>
</comment>
<dbReference type="VEuPathDB" id="FungiDB:AB675_7750"/>
<keyword evidence="20" id="KW-1185">Reference proteome</keyword>
<feature type="signal peptide" evidence="17">
    <location>
        <begin position="1"/>
        <end position="20"/>
    </location>
</feature>
<keyword evidence="10 15" id="KW-1015">Disulfide bond</keyword>
<comment type="subcellular location">
    <subcellularLocation>
        <location evidence="2 15">Secreted</location>
    </subcellularLocation>
</comment>
<organism evidence="19 20">
    <name type="scientific">Cyphellophora attinorum</name>
    <dbReference type="NCBI Taxonomy" id="1664694"/>
    <lineage>
        <taxon>Eukaryota</taxon>
        <taxon>Fungi</taxon>
        <taxon>Dikarya</taxon>
        <taxon>Ascomycota</taxon>
        <taxon>Pezizomycotina</taxon>
        <taxon>Eurotiomycetes</taxon>
        <taxon>Chaetothyriomycetidae</taxon>
        <taxon>Chaetothyriales</taxon>
        <taxon>Cyphellophoraceae</taxon>
        <taxon>Cyphellophora</taxon>
    </lineage>
</organism>
<evidence type="ECO:0000256" key="8">
    <source>
        <dbReference type="ARBA" id="ARBA00023008"/>
    </source>
</evidence>
<evidence type="ECO:0000256" key="16">
    <source>
        <dbReference type="SAM" id="MobiDB-lite"/>
    </source>
</evidence>
<dbReference type="PANTHER" id="PTHR33353:SF36">
    <property type="entry name" value="ENDO-BETA-1,4-GLUCANASE D"/>
    <property type="match status" value="1"/>
</dbReference>
<keyword evidence="12 15" id="KW-0624">Polysaccharide degradation</keyword>
<dbReference type="GO" id="GO:0030248">
    <property type="term" value="F:cellulose binding"/>
    <property type="evidence" value="ECO:0007669"/>
    <property type="project" value="UniProtKB-UniRule"/>
</dbReference>
<dbReference type="EC" id="1.14.99.56" evidence="15"/>
<dbReference type="Gene3D" id="2.70.50.70">
    <property type="match status" value="1"/>
</dbReference>
<dbReference type="InterPro" id="IPR000254">
    <property type="entry name" value="CBD"/>
</dbReference>
<evidence type="ECO:0000256" key="9">
    <source>
        <dbReference type="ARBA" id="ARBA00023033"/>
    </source>
</evidence>
<keyword evidence="9 19" id="KW-0503">Monooxygenase</keyword>
<evidence type="ECO:0000256" key="1">
    <source>
        <dbReference type="ARBA" id="ARBA00001973"/>
    </source>
</evidence>
<feature type="region of interest" description="Disordered" evidence="16">
    <location>
        <begin position="245"/>
        <end position="265"/>
    </location>
</feature>
<feature type="compositionally biased region" description="Low complexity" evidence="16">
    <location>
        <begin position="254"/>
        <end position="265"/>
    </location>
</feature>
<evidence type="ECO:0000256" key="7">
    <source>
        <dbReference type="ARBA" id="ARBA00023002"/>
    </source>
</evidence>
<dbReference type="GO" id="GO:0030245">
    <property type="term" value="P:cellulose catabolic process"/>
    <property type="evidence" value="ECO:0007669"/>
    <property type="project" value="UniProtKB-UniRule"/>
</dbReference>
<dbReference type="PROSITE" id="PS00562">
    <property type="entry name" value="CBM1_1"/>
    <property type="match status" value="1"/>
</dbReference>
<dbReference type="GO" id="GO:0008810">
    <property type="term" value="F:cellulase activity"/>
    <property type="evidence" value="ECO:0007669"/>
    <property type="project" value="UniProtKB-UniRule"/>
</dbReference>
<dbReference type="GO" id="GO:0004497">
    <property type="term" value="F:monooxygenase activity"/>
    <property type="evidence" value="ECO:0007669"/>
    <property type="project" value="UniProtKB-KW"/>
</dbReference>
<evidence type="ECO:0000313" key="19">
    <source>
        <dbReference type="EMBL" id="KPI40492.1"/>
    </source>
</evidence>
<keyword evidence="3 15" id="KW-0964">Secreted</keyword>
<dbReference type="SMART" id="SM00236">
    <property type="entry name" value="fCBD"/>
    <property type="match status" value="1"/>
</dbReference>
<name>A0A0N1H9S3_9EURO</name>
<comment type="cofactor">
    <cofactor evidence="1">
        <name>Cu(2+)</name>
        <dbReference type="ChEBI" id="CHEBI:29036"/>
    </cofactor>
</comment>
<feature type="compositionally biased region" description="Low complexity" evidence="16">
    <location>
        <begin position="287"/>
        <end position="302"/>
    </location>
</feature>
<evidence type="ECO:0000256" key="10">
    <source>
        <dbReference type="ARBA" id="ARBA00023157"/>
    </source>
</evidence>
<comment type="caution">
    <text evidence="19">The sequence shown here is derived from an EMBL/GenBank/DDBJ whole genome shotgun (WGS) entry which is preliminary data.</text>
</comment>
<dbReference type="GO" id="GO:0046872">
    <property type="term" value="F:metal ion binding"/>
    <property type="evidence" value="ECO:0007669"/>
    <property type="project" value="UniProtKB-KW"/>
</dbReference>
<evidence type="ECO:0000256" key="11">
    <source>
        <dbReference type="ARBA" id="ARBA00023277"/>
    </source>
</evidence>
<keyword evidence="8" id="KW-0186">Copper</keyword>
<dbReference type="GO" id="GO:0005576">
    <property type="term" value="C:extracellular region"/>
    <property type="evidence" value="ECO:0007669"/>
    <property type="project" value="UniProtKB-SubCell"/>
</dbReference>
<dbReference type="InterPro" id="IPR005103">
    <property type="entry name" value="AA9_LPMO"/>
</dbReference>
<feature type="region of interest" description="Disordered" evidence="16">
    <location>
        <begin position="287"/>
        <end position="308"/>
    </location>
</feature>
<keyword evidence="6 15" id="KW-0136">Cellulose degradation</keyword>
<evidence type="ECO:0000259" key="18">
    <source>
        <dbReference type="PROSITE" id="PS51164"/>
    </source>
</evidence>
<dbReference type="Pfam" id="PF00734">
    <property type="entry name" value="CBM_1"/>
    <property type="match status" value="1"/>
</dbReference>
<proteinExistence type="inferred from homology"/>
<dbReference type="SUPFAM" id="SSF57180">
    <property type="entry name" value="Cellulose-binding domain"/>
    <property type="match status" value="1"/>
</dbReference>
<dbReference type="AlphaFoldDB" id="A0A0N1H9S3"/>
<protein>
    <recommendedName>
        <fullName evidence="15">AA9 family lytic polysaccharide monooxygenase</fullName>
        <ecNumber evidence="15">1.14.99.56</ecNumber>
    </recommendedName>
    <alternativeName>
        <fullName evidence="15">Endo-beta-1,4-glucanase</fullName>
    </alternativeName>
    <alternativeName>
        <fullName evidence="15">Glycosyl hydrolase 61 family protein</fullName>
    </alternativeName>
</protein>
<evidence type="ECO:0000256" key="6">
    <source>
        <dbReference type="ARBA" id="ARBA00023001"/>
    </source>
</evidence>
<dbReference type="EMBL" id="LFJN01000012">
    <property type="protein sequence ID" value="KPI40492.1"/>
    <property type="molecule type" value="Genomic_DNA"/>
</dbReference>
<sequence>MSALTSSIITVLALTSSASAHGFVRGITAGGRYYQGADPSFQYQPESQRPAVAGWSAQNVDNGFPDPVYNAPDMICHKSATPGQAFVEVAAGSPLTLHWNTWPDTHKGPVIDYLANARGAFSSINKASLQFVKIAEAGLSGGTWAADRLIASNNSWTTTIPSSIAAGDYVLRHEIIALHSASSPGGAQNYPQCINLRITGGGSNSLPSGTLGTALYTGNEPGIVFNLYNNPTSYPIPGPALMAGGSSGGGSASGGATTTTARATATATGATTTKVTTLLTATTRATTLVTSTRTSSPATSPTSGGGSGNAAALYGQCGGSGWSGPTSCQSGTCKVQNPYYSQCVPN</sequence>
<evidence type="ECO:0000256" key="17">
    <source>
        <dbReference type="SAM" id="SignalP"/>
    </source>
</evidence>
<comment type="domain">
    <text evidence="15">Has a modular structure: an endo-beta-1,4-glucanase catalytic module at the N-terminus, a linker rich in serines and threonines, and a C-terminal carbohydrate-binding module (CBM).</text>
</comment>
<dbReference type="PROSITE" id="PS51164">
    <property type="entry name" value="CBM1_2"/>
    <property type="match status" value="1"/>
</dbReference>
<comment type="function">
    <text evidence="15">Lytic polysaccharide monooxygenase (LMPO) that depolymerizes crystalline and amorphous polysaccharides via the oxidation of scissile alpha- or beta-(1-4)-glycosidic bonds, yielding C1 and/or C4 oxidation products. Catalysis by LPMOs requires the reduction of the active-site copper from Cu(II) to Cu(I) by a reducing agent and H(2)O(2) or O(2) as a cosubstrate.</text>
</comment>
<accession>A0A0N1H9S3</accession>
<dbReference type="CDD" id="cd21175">
    <property type="entry name" value="LPMO_AA9"/>
    <property type="match status" value="1"/>
</dbReference>
<evidence type="ECO:0000256" key="13">
    <source>
        <dbReference type="ARBA" id="ARBA00044502"/>
    </source>
</evidence>
<evidence type="ECO:0000256" key="5">
    <source>
        <dbReference type="ARBA" id="ARBA00022729"/>
    </source>
</evidence>
<evidence type="ECO:0000256" key="14">
    <source>
        <dbReference type="ARBA" id="ARBA00045077"/>
    </source>
</evidence>
<keyword evidence="7" id="KW-0560">Oxidoreductase</keyword>
<evidence type="ECO:0000256" key="2">
    <source>
        <dbReference type="ARBA" id="ARBA00004613"/>
    </source>
</evidence>
<gene>
    <name evidence="19" type="ORF">AB675_7750</name>
</gene>
<keyword evidence="11 15" id="KW-0119">Carbohydrate metabolism</keyword>
<evidence type="ECO:0000313" key="20">
    <source>
        <dbReference type="Proteomes" id="UP000038010"/>
    </source>
</evidence>
<evidence type="ECO:0000256" key="15">
    <source>
        <dbReference type="RuleBase" id="RU368122"/>
    </source>
</evidence>
<dbReference type="InterPro" id="IPR035971">
    <property type="entry name" value="CBD_sf"/>
</dbReference>
<dbReference type="PANTHER" id="PTHR33353">
    <property type="entry name" value="PUTATIVE (AFU_ORTHOLOGUE AFUA_1G12560)-RELATED"/>
    <property type="match status" value="1"/>
</dbReference>
<comment type="similarity">
    <text evidence="13">Belongs to the polysaccharide monooxygenase AA9 family.</text>
</comment>
<evidence type="ECO:0000256" key="12">
    <source>
        <dbReference type="ARBA" id="ARBA00023326"/>
    </source>
</evidence>
<feature type="chain" id="PRO_5005873158" description="AA9 family lytic polysaccharide monooxygenase" evidence="17">
    <location>
        <begin position="21"/>
        <end position="346"/>
    </location>
</feature>
<dbReference type="STRING" id="1664694.A0A0N1H9S3"/>
<dbReference type="RefSeq" id="XP_018000455.1">
    <property type="nucleotide sequence ID" value="XM_018148142.1"/>
</dbReference>
<dbReference type="Pfam" id="PF03443">
    <property type="entry name" value="AA9"/>
    <property type="match status" value="1"/>
</dbReference>
<dbReference type="InterPro" id="IPR049892">
    <property type="entry name" value="AA9"/>
</dbReference>
<dbReference type="Proteomes" id="UP000038010">
    <property type="component" value="Unassembled WGS sequence"/>
</dbReference>
<evidence type="ECO:0000256" key="4">
    <source>
        <dbReference type="ARBA" id="ARBA00022723"/>
    </source>
</evidence>
<dbReference type="GeneID" id="28740022"/>
<reference evidence="19 20" key="1">
    <citation type="submission" date="2015-06" db="EMBL/GenBank/DDBJ databases">
        <title>Draft genome of the ant-associated black yeast Phialophora attae CBS 131958.</title>
        <authorList>
            <person name="Moreno L.F."/>
            <person name="Stielow B.J."/>
            <person name="de Hoog S."/>
            <person name="Vicente V.A."/>
            <person name="Weiss V.A."/>
            <person name="de Vries M."/>
            <person name="Cruz L.M."/>
            <person name="Souza E.M."/>
        </authorList>
    </citation>
    <scope>NUCLEOTIDE SEQUENCE [LARGE SCALE GENOMIC DNA]</scope>
    <source>
        <strain evidence="19 20">CBS 131958</strain>
    </source>
</reference>
<keyword evidence="5 17" id="KW-0732">Signal</keyword>
<dbReference type="OrthoDB" id="4849160at2759"/>
<evidence type="ECO:0000256" key="3">
    <source>
        <dbReference type="ARBA" id="ARBA00022525"/>
    </source>
</evidence>
<feature type="domain" description="CBM1" evidence="18">
    <location>
        <begin position="309"/>
        <end position="344"/>
    </location>
</feature>